<dbReference type="Pfam" id="PF19991">
    <property type="entry name" value="HMA_2"/>
    <property type="match status" value="1"/>
</dbReference>
<proteinExistence type="predicted"/>
<sequence length="95" mass="10690">MIAHHIPGRIRLKYKLGIMSHLMQFNLQNVDDVIAQVPAFVSYKINKSTGSIVIEYNANLVKPELVDDLFAGTDEQAEHAYFALAQYLNAEGIRT</sequence>
<evidence type="ECO:0000313" key="1">
    <source>
        <dbReference type="EMBL" id="ARD24097.1"/>
    </source>
</evidence>
<protein>
    <recommendedName>
        <fullName evidence="3">Cation transporter</fullName>
    </recommendedName>
</protein>
<evidence type="ECO:0008006" key="3">
    <source>
        <dbReference type="Google" id="ProtNLM"/>
    </source>
</evidence>
<evidence type="ECO:0000313" key="2">
    <source>
        <dbReference type="Proteomes" id="UP000191820"/>
    </source>
</evidence>
<dbReference type="Proteomes" id="UP000191820">
    <property type="component" value="Chromosome"/>
</dbReference>
<reference evidence="1 2" key="1">
    <citation type="submission" date="2017-03" db="EMBL/GenBank/DDBJ databases">
        <title>Genome sequencing of Shewanella japonica KCTC 22435.</title>
        <authorList>
            <person name="Kim K.M."/>
        </authorList>
    </citation>
    <scope>NUCLEOTIDE SEQUENCE [LARGE SCALE GENOMIC DNA]</scope>
    <source>
        <strain evidence="1 2">KCTC 22435</strain>
    </source>
</reference>
<name>A0ABM6JPH0_9GAMM</name>
<dbReference type="EMBL" id="CP020472">
    <property type="protein sequence ID" value="ARD24097.1"/>
    <property type="molecule type" value="Genomic_DNA"/>
</dbReference>
<organism evidence="1 2">
    <name type="scientific">Shewanella japonica</name>
    <dbReference type="NCBI Taxonomy" id="93973"/>
    <lineage>
        <taxon>Bacteria</taxon>
        <taxon>Pseudomonadati</taxon>
        <taxon>Pseudomonadota</taxon>
        <taxon>Gammaproteobacteria</taxon>
        <taxon>Alteromonadales</taxon>
        <taxon>Shewanellaceae</taxon>
        <taxon>Shewanella</taxon>
    </lineage>
</organism>
<gene>
    <name evidence="1" type="ORF">SJ2017_3865</name>
</gene>
<keyword evidence="2" id="KW-1185">Reference proteome</keyword>
<accession>A0ABM6JPH0</accession>